<keyword evidence="3" id="KW-1185">Reference proteome</keyword>
<evidence type="ECO:0000313" key="2">
    <source>
        <dbReference type="EMBL" id="MBB6105294.1"/>
    </source>
</evidence>
<feature type="domain" description="DJ-1/PfpI" evidence="1">
    <location>
        <begin position="2"/>
        <end position="172"/>
    </location>
</feature>
<organism evidence="2 3">
    <name type="scientific">Paraburkholderia bannensis</name>
    <dbReference type="NCBI Taxonomy" id="765414"/>
    <lineage>
        <taxon>Bacteria</taxon>
        <taxon>Pseudomonadati</taxon>
        <taxon>Pseudomonadota</taxon>
        <taxon>Betaproteobacteria</taxon>
        <taxon>Burkholderiales</taxon>
        <taxon>Burkholderiaceae</taxon>
        <taxon>Paraburkholderia</taxon>
    </lineage>
</organism>
<evidence type="ECO:0000259" key="1">
    <source>
        <dbReference type="Pfam" id="PF01965"/>
    </source>
</evidence>
<gene>
    <name evidence="2" type="ORF">F4827_005160</name>
</gene>
<dbReference type="PANTHER" id="PTHR43130">
    <property type="entry name" value="ARAC-FAMILY TRANSCRIPTIONAL REGULATOR"/>
    <property type="match status" value="1"/>
</dbReference>
<dbReference type="EMBL" id="JACHBW010000016">
    <property type="protein sequence ID" value="MBB6105294.1"/>
    <property type="molecule type" value="Genomic_DNA"/>
</dbReference>
<dbReference type="InterPro" id="IPR002818">
    <property type="entry name" value="DJ-1/PfpI"/>
</dbReference>
<protein>
    <submittedName>
        <fullName evidence="2">Transcriptional regulator GlxA family with amidase domain</fullName>
    </submittedName>
</protein>
<dbReference type="SUPFAM" id="SSF52317">
    <property type="entry name" value="Class I glutamine amidotransferase-like"/>
    <property type="match status" value="1"/>
</dbReference>
<dbReference type="PANTHER" id="PTHR43130:SF3">
    <property type="entry name" value="HTH-TYPE TRANSCRIPTIONAL REGULATOR RV1931C"/>
    <property type="match status" value="1"/>
</dbReference>
<dbReference type="Pfam" id="PF01965">
    <property type="entry name" value="DJ-1_PfpI"/>
    <property type="match status" value="1"/>
</dbReference>
<name>A0A7W9U1Q1_9BURK</name>
<dbReference type="RefSeq" id="WP_183727913.1">
    <property type="nucleotide sequence ID" value="NZ_JACHBW010000016.1"/>
</dbReference>
<dbReference type="AlphaFoldDB" id="A0A7W9U1Q1"/>
<sequence>MQVAMMLYAGFQLLEVSDAMDVFHEANRLHEQAFYEPHLLGPSCGNVLASSGAALATADCYAHATSAFDIVVVPGSPLAEMTPDRRQVVEWLRHAGAATPRIASLSGGALLVARAGLADRHWITTDRRYVKRLADEFPSTHAFASEACLKDGKLYSSGSARAGLHLALALVREDLGAQTADRIGASLGLQLSAAKALPRVRTH</sequence>
<dbReference type="InterPro" id="IPR029062">
    <property type="entry name" value="Class_I_gatase-like"/>
</dbReference>
<comment type="caution">
    <text evidence="2">The sequence shown here is derived from an EMBL/GenBank/DDBJ whole genome shotgun (WGS) entry which is preliminary data.</text>
</comment>
<dbReference type="Gene3D" id="3.40.50.880">
    <property type="match status" value="1"/>
</dbReference>
<reference evidence="2 3" key="1">
    <citation type="submission" date="2020-08" db="EMBL/GenBank/DDBJ databases">
        <title>Above-ground endophytic microbial communities from plants in different locations in the United States.</title>
        <authorList>
            <person name="Frank C."/>
        </authorList>
    </citation>
    <scope>NUCLEOTIDE SEQUENCE [LARGE SCALE GENOMIC DNA]</scope>
    <source>
        <strain evidence="2 3">WP4_2_2</strain>
    </source>
</reference>
<dbReference type="Proteomes" id="UP000571554">
    <property type="component" value="Unassembled WGS sequence"/>
</dbReference>
<dbReference type="GO" id="GO:0006355">
    <property type="term" value="P:regulation of DNA-templated transcription"/>
    <property type="evidence" value="ECO:0007669"/>
    <property type="project" value="TreeGrafter"/>
</dbReference>
<accession>A0A7W9U1Q1</accession>
<proteinExistence type="predicted"/>
<dbReference type="InterPro" id="IPR052158">
    <property type="entry name" value="INH-QAR"/>
</dbReference>
<evidence type="ECO:0000313" key="3">
    <source>
        <dbReference type="Proteomes" id="UP000571554"/>
    </source>
</evidence>